<feature type="domain" description="Carbohydrate kinase FGGY C-terminal" evidence="8">
    <location>
        <begin position="287"/>
        <end position="450"/>
    </location>
</feature>
<evidence type="ECO:0000256" key="6">
    <source>
        <dbReference type="RuleBase" id="RU364073"/>
    </source>
</evidence>
<comment type="similarity">
    <text evidence="1 6">Belongs to the FGGY kinase family.</text>
</comment>
<dbReference type="GO" id="GO:0005524">
    <property type="term" value="F:ATP binding"/>
    <property type="evidence" value="ECO:0007669"/>
    <property type="project" value="UniProtKB-KW"/>
</dbReference>
<gene>
    <name evidence="6 9" type="primary">xylB</name>
    <name evidence="9" type="ORF">H9942_01010</name>
</gene>
<evidence type="ECO:0000259" key="8">
    <source>
        <dbReference type="Pfam" id="PF02782"/>
    </source>
</evidence>
<keyword evidence="3 6" id="KW-0547">Nucleotide-binding</keyword>
<evidence type="ECO:0000256" key="2">
    <source>
        <dbReference type="ARBA" id="ARBA00022679"/>
    </source>
</evidence>
<organism evidence="9 10">
    <name type="scientific">Candidatus Acutalibacter ornithocaccae</name>
    <dbReference type="NCBI Taxonomy" id="2838416"/>
    <lineage>
        <taxon>Bacteria</taxon>
        <taxon>Bacillati</taxon>
        <taxon>Bacillota</taxon>
        <taxon>Clostridia</taxon>
        <taxon>Eubacteriales</taxon>
        <taxon>Acutalibacteraceae</taxon>
        <taxon>Acutalibacter</taxon>
    </lineage>
</organism>
<dbReference type="CDD" id="cd07808">
    <property type="entry name" value="ASKHA_NBD_FGGY_EcXK-like"/>
    <property type="match status" value="1"/>
</dbReference>
<dbReference type="GO" id="GO:0042732">
    <property type="term" value="P:D-xylose metabolic process"/>
    <property type="evidence" value="ECO:0007669"/>
    <property type="project" value="UniProtKB-KW"/>
</dbReference>
<dbReference type="InterPro" id="IPR043129">
    <property type="entry name" value="ATPase_NBD"/>
</dbReference>
<dbReference type="Pfam" id="PF02782">
    <property type="entry name" value="FGGY_C"/>
    <property type="match status" value="1"/>
</dbReference>
<dbReference type="PANTHER" id="PTHR43095">
    <property type="entry name" value="SUGAR KINASE"/>
    <property type="match status" value="1"/>
</dbReference>
<dbReference type="PANTHER" id="PTHR43095:SF5">
    <property type="entry name" value="XYLULOSE KINASE"/>
    <property type="match status" value="1"/>
</dbReference>
<evidence type="ECO:0000256" key="5">
    <source>
        <dbReference type="ARBA" id="ARBA00022840"/>
    </source>
</evidence>
<name>A0A9D2RXQ0_9FIRM</name>
<dbReference type="InterPro" id="IPR018485">
    <property type="entry name" value="FGGY_C"/>
</dbReference>
<keyword evidence="6" id="KW-0859">Xylose metabolism</keyword>
<sequence length="505" mass="53710">MKTALLGIDVGTSACKVAAFNLEGHVLAQAAESYPVLYPQPGWAEQDPQQWWEAVCRALRRLWESGAVAPGEVAGVGIDGQSWSAIPLDKEGRALCNTPIWMDTRAGSLCQELEARVGGGKIFACSGNPLSASYTLPKVLWYKEHLPQVYEKAEKVLQSNGYLAFRLTGAVTQDKSQGYGWACYNVARNQWDISLCQELGVKPSLLPEIVSCSQVVGGVTPQAAQETGLLEGTPVVAGGLDAACGTLGAGVIHPGETQEQGGQAGGMSLCVDSAQADPRLILSAHVVEGLWLLQGGTVGGGGALNWFEREFAAAERAAAQEQGGSSFQQLDREAEAVPPGCQGLVFLPYLAGERSPLWDIHAKGVYYGIDFSKTRAHFARACMEGVAYSLRHNLEVAQEAGASAGTLRAMGGAANSRLWTQIKADITGKSIQVPASDAATSLGAALLAGVGVGAYGDFDQAVAATVRVTREHTPNPEHRQAYEQGYRLYRQLYEDLKDTMRKEAL</sequence>
<comment type="caution">
    <text evidence="9">The sequence shown here is derived from an EMBL/GenBank/DDBJ whole genome shotgun (WGS) entry which is preliminary data.</text>
</comment>
<evidence type="ECO:0000256" key="1">
    <source>
        <dbReference type="ARBA" id="ARBA00009156"/>
    </source>
</evidence>
<dbReference type="InterPro" id="IPR018484">
    <property type="entry name" value="FGGY_N"/>
</dbReference>
<keyword evidence="4 6" id="KW-0418">Kinase</keyword>
<evidence type="ECO:0000313" key="10">
    <source>
        <dbReference type="Proteomes" id="UP000824214"/>
    </source>
</evidence>
<reference evidence="9" key="2">
    <citation type="submission" date="2021-04" db="EMBL/GenBank/DDBJ databases">
        <authorList>
            <person name="Gilroy R."/>
        </authorList>
    </citation>
    <scope>NUCLEOTIDE SEQUENCE</scope>
    <source>
        <strain evidence="9">ChiBcolR8-3208</strain>
    </source>
</reference>
<dbReference type="EMBL" id="DWXZ01000014">
    <property type="protein sequence ID" value="HJB36632.1"/>
    <property type="molecule type" value="Genomic_DNA"/>
</dbReference>
<dbReference type="AlphaFoldDB" id="A0A9D2RXQ0"/>
<dbReference type="EC" id="2.7.1.17" evidence="6"/>
<dbReference type="InterPro" id="IPR050406">
    <property type="entry name" value="FGGY_Carb_Kinase"/>
</dbReference>
<keyword evidence="5 6" id="KW-0067">ATP-binding</keyword>
<feature type="domain" description="Carbohydrate kinase FGGY N-terminal" evidence="7">
    <location>
        <begin position="5"/>
        <end position="248"/>
    </location>
</feature>
<dbReference type="Gene3D" id="3.30.420.40">
    <property type="match status" value="2"/>
</dbReference>
<keyword evidence="2 6" id="KW-0808">Transferase</keyword>
<dbReference type="InterPro" id="IPR006000">
    <property type="entry name" value="Xylulokinase"/>
</dbReference>
<evidence type="ECO:0000313" key="9">
    <source>
        <dbReference type="EMBL" id="HJB36632.1"/>
    </source>
</evidence>
<dbReference type="PIRSF" id="PIRSF000538">
    <property type="entry name" value="GlpK"/>
    <property type="match status" value="1"/>
</dbReference>
<comment type="catalytic activity">
    <reaction evidence="6">
        <text>D-xylulose + ATP = D-xylulose 5-phosphate + ADP + H(+)</text>
        <dbReference type="Rhea" id="RHEA:10964"/>
        <dbReference type="ChEBI" id="CHEBI:15378"/>
        <dbReference type="ChEBI" id="CHEBI:17140"/>
        <dbReference type="ChEBI" id="CHEBI:30616"/>
        <dbReference type="ChEBI" id="CHEBI:57737"/>
        <dbReference type="ChEBI" id="CHEBI:456216"/>
        <dbReference type="EC" id="2.7.1.17"/>
    </reaction>
</comment>
<keyword evidence="6" id="KW-0119">Carbohydrate metabolism</keyword>
<evidence type="ECO:0000259" key="7">
    <source>
        <dbReference type="Pfam" id="PF00370"/>
    </source>
</evidence>
<protein>
    <recommendedName>
        <fullName evidence="6">Xylulose kinase</fullName>
        <shortName evidence="6">Xylulokinase</shortName>
        <ecNumber evidence="6">2.7.1.17</ecNumber>
    </recommendedName>
</protein>
<reference evidence="9" key="1">
    <citation type="journal article" date="2021" name="PeerJ">
        <title>Extensive microbial diversity within the chicken gut microbiome revealed by metagenomics and culture.</title>
        <authorList>
            <person name="Gilroy R."/>
            <person name="Ravi A."/>
            <person name="Getino M."/>
            <person name="Pursley I."/>
            <person name="Horton D.L."/>
            <person name="Alikhan N.F."/>
            <person name="Baker D."/>
            <person name="Gharbi K."/>
            <person name="Hall N."/>
            <person name="Watson M."/>
            <person name="Adriaenssens E.M."/>
            <person name="Foster-Nyarko E."/>
            <person name="Jarju S."/>
            <person name="Secka A."/>
            <person name="Antonio M."/>
            <person name="Oren A."/>
            <person name="Chaudhuri R.R."/>
            <person name="La Ragione R."/>
            <person name="Hildebrand F."/>
            <person name="Pallen M.J."/>
        </authorList>
    </citation>
    <scope>NUCLEOTIDE SEQUENCE</scope>
    <source>
        <strain evidence="9">ChiBcolR8-3208</strain>
    </source>
</reference>
<dbReference type="SUPFAM" id="SSF53067">
    <property type="entry name" value="Actin-like ATPase domain"/>
    <property type="match status" value="2"/>
</dbReference>
<dbReference type="NCBIfam" id="TIGR01312">
    <property type="entry name" value="XylB"/>
    <property type="match status" value="1"/>
</dbReference>
<proteinExistence type="inferred from homology"/>
<evidence type="ECO:0000256" key="3">
    <source>
        <dbReference type="ARBA" id="ARBA00022741"/>
    </source>
</evidence>
<accession>A0A9D2RXQ0</accession>
<dbReference type="Pfam" id="PF00370">
    <property type="entry name" value="FGGY_N"/>
    <property type="match status" value="1"/>
</dbReference>
<dbReference type="InterPro" id="IPR000577">
    <property type="entry name" value="Carb_kinase_FGGY"/>
</dbReference>
<evidence type="ECO:0000256" key="4">
    <source>
        <dbReference type="ARBA" id="ARBA00022777"/>
    </source>
</evidence>
<dbReference type="Proteomes" id="UP000824214">
    <property type="component" value="Unassembled WGS sequence"/>
</dbReference>
<dbReference type="GO" id="GO:0004856">
    <property type="term" value="F:D-xylulokinase activity"/>
    <property type="evidence" value="ECO:0007669"/>
    <property type="project" value="UniProtKB-EC"/>
</dbReference>
<dbReference type="GO" id="GO:0005997">
    <property type="term" value="P:xylulose metabolic process"/>
    <property type="evidence" value="ECO:0007669"/>
    <property type="project" value="InterPro"/>
</dbReference>